<organism evidence="2 3">
    <name type="scientific">Caerostris darwini</name>
    <dbReference type="NCBI Taxonomy" id="1538125"/>
    <lineage>
        <taxon>Eukaryota</taxon>
        <taxon>Metazoa</taxon>
        <taxon>Ecdysozoa</taxon>
        <taxon>Arthropoda</taxon>
        <taxon>Chelicerata</taxon>
        <taxon>Arachnida</taxon>
        <taxon>Araneae</taxon>
        <taxon>Araneomorphae</taxon>
        <taxon>Entelegynae</taxon>
        <taxon>Araneoidea</taxon>
        <taxon>Araneidae</taxon>
        <taxon>Caerostris</taxon>
    </lineage>
</organism>
<sequence length="118" mass="13474">MVEILPPVLGRHSNELLSPLFSPFPAPTEKSFCYEIAKNAMRFRRKNDASEKPVANIATRSPPLERSEQETMKTVFVLSTFIEEQKKRTGQFGTSKWESKKNTHQNGRDSSTRFGKTL</sequence>
<protein>
    <submittedName>
        <fullName evidence="2">Uncharacterized protein</fullName>
    </submittedName>
</protein>
<evidence type="ECO:0000256" key="1">
    <source>
        <dbReference type="SAM" id="MobiDB-lite"/>
    </source>
</evidence>
<name>A0AAV4VQN6_9ARAC</name>
<feature type="region of interest" description="Disordered" evidence="1">
    <location>
        <begin position="46"/>
        <end position="69"/>
    </location>
</feature>
<dbReference type="Proteomes" id="UP001054837">
    <property type="component" value="Unassembled WGS sequence"/>
</dbReference>
<dbReference type="EMBL" id="BPLQ01013502">
    <property type="protein sequence ID" value="GIY72567.1"/>
    <property type="molecule type" value="Genomic_DNA"/>
</dbReference>
<comment type="caution">
    <text evidence="2">The sequence shown here is derived from an EMBL/GenBank/DDBJ whole genome shotgun (WGS) entry which is preliminary data.</text>
</comment>
<feature type="region of interest" description="Disordered" evidence="1">
    <location>
        <begin position="86"/>
        <end position="118"/>
    </location>
</feature>
<evidence type="ECO:0000313" key="2">
    <source>
        <dbReference type="EMBL" id="GIY72567.1"/>
    </source>
</evidence>
<proteinExistence type="predicted"/>
<feature type="compositionally biased region" description="Basic and acidic residues" evidence="1">
    <location>
        <begin position="97"/>
        <end position="111"/>
    </location>
</feature>
<accession>A0AAV4VQN6</accession>
<keyword evidence="3" id="KW-1185">Reference proteome</keyword>
<evidence type="ECO:0000313" key="3">
    <source>
        <dbReference type="Proteomes" id="UP001054837"/>
    </source>
</evidence>
<gene>
    <name evidence="2" type="ORF">CDAR_269431</name>
</gene>
<dbReference type="AlphaFoldDB" id="A0AAV4VQN6"/>
<reference evidence="2 3" key="1">
    <citation type="submission" date="2021-06" db="EMBL/GenBank/DDBJ databases">
        <title>Caerostris darwini draft genome.</title>
        <authorList>
            <person name="Kono N."/>
            <person name="Arakawa K."/>
        </authorList>
    </citation>
    <scope>NUCLEOTIDE SEQUENCE [LARGE SCALE GENOMIC DNA]</scope>
</reference>